<dbReference type="EMBL" id="CM004466">
    <property type="protein sequence ID" value="OCU02061.1"/>
    <property type="molecule type" value="Genomic_DNA"/>
</dbReference>
<dbReference type="SMART" id="SM00175">
    <property type="entry name" value="RAB"/>
    <property type="match status" value="1"/>
</dbReference>
<dbReference type="GO" id="GO:0003924">
    <property type="term" value="F:GTPase activity"/>
    <property type="evidence" value="ECO:0007669"/>
    <property type="project" value="InterPro"/>
</dbReference>
<keyword evidence="8" id="KW-0449">Lipoprotein</keyword>
<protein>
    <recommendedName>
        <fullName evidence="12">Rho-related GTP-binding protein RhoF</fullName>
    </recommendedName>
</protein>
<evidence type="ECO:0000313" key="10">
    <source>
        <dbReference type="EMBL" id="OCU02061.1"/>
    </source>
</evidence>
<dbReference type="SUPFAM" id="SSF52540">
    <property type="entry name" value="P-loop containing nucleoside triphosphate hydrolases"/>
    <property type="match status" value="1"/>
</dbReference>
<dbReference type="InterPro" id="IPR005225">
    <property type="entry name" value="Small_GTP-bd"/>
</dbReference>
<dbReference type="InterPro" id="IPR003578">
    <property type="entry name" value="Small_GTPase_Rho"/>
</dbReference>
<evidence type="ECO:0000256" key="9">
    <source>
        <dbReference type="ARBA" id="ARBA00023289"/>
    </source>
</evidence>
<accession>A0A974E2G0</accession>
<dbReference type="Pfam" id="PF00071">
    <property type="entry name" value="Ras"/>
    <property type="match status" value="1"/>
</dbReference>
<evidence type="ECO:0000256" key="4">
    <source>
        <dbReference type="ARBA" id="ARBA00022481"/>
    </source>
</evidence>
<dbReference type="SMART" id="SM00176">
    <property type="entry name" value="RAN"/>
    <property type="match status" value="1"/>
</dbReference>
<dbReference type="GO" id="GO:0007264">
    <property type="term" value="P:small GTPase-mediated signal transduction"/>
    <property type="evidence" value="ECO:0007669"/>
    <property type="project" value="InterPro"/>
</dbReference>
<proteinExistence type="inferred from homology"/>
<dbReference type="GO" id="GO:0007015">
    <property type="term" value="P:actin filament organization"/>
    <property type="evidence" value="ECO:0007669"/>
    <property type="project" value="UniProtKB-ARBA"/>
</dbReference>
<evidence type="ECO:0000256" key="7">
    <source>
        <dbReference type="ARBA" id="ARBA00023136"/>
    </source>
</evidence>
<dbReference type="PRINTS" id="PR00449">
    <property type="entry name" value="RASTRNSFRMNG"/>
</dbReference>
<dbReference type="Gene3D" id="3.40.50.300">
    <property type="entry name" value="P-loop containing nucleotide triphosphate hydrolases"/>
    <property type="match status" value="1"/>
</dbReference>
<dbReference type="CDD" id="cd04132">
    <property type="entry name" value="Rho4_like"/>
    <property type="match status" value="1"/>
</dbReference>
<dbReference type="GO" id="GO:0005525">
    <property type="term" value="F:GTP binding"/>
    <property type="evidence" value="ECO:0007669"/>
    <property type="project" value="UniProtKB-KW"/>
</dbReference>
<keyword evidence="9" id="KW-0636">Prenylation</keyword>
<evidence type="ECO:0000256" key="8">
    <source>
        <dbReference type="ARBA" id="ARBA00023288"/>
    </source>
</evidence>
<keyword evidence="4" id="KW-0488">Methylation</keyword>
<reference evidence="11" key="1">
    <citation type="journal article" date="2016" name="Nature">
        <title>Genome evolution in the allotetraploid frog Xenopus laevis.</title>
        <authorList>
            <person name="Session A.M."/>
            <person name="Uno Y."/>
            <person name="Kwon T."/>
            <person name="Chapman J.A."/>
            <person name="Toyoda A."/>
            <person name="Takahashi S."/>
            <person name="Fukui A."/>
            <person name="Hikosaka A."/>
            <person name="Suzuki A."/>
            <person name="Kondo M."/>
            <person name="van Heeringen S.J."/>
            <person name="Quigley I."/>
            <person name="Heinz S."/>
            <person name="Ogino H."/>
            <person name="Ochi H."/>
            <person name="Hellsten U."/>
            <person name="Lyons J.B."/>
            <person name="Simakov O."/>
            <person name="Putnam N."/>
            <person name="Stites J."/>
            <person name="Kuroki Y."/>
            <person name="Tanaka T."/>
            <person name="Michiue T."/>
            <person name="Watanabe M."/>
            <person name="Bogdanovic O."/>
            <person name="Lister R."/>
            <person name="Georgiou G."/>
            <person name="Paranjpe S.S."/>
            <person name="van Kruijsbergen I."/>
            <person name="Shu S."/>
            <person name="Carlson J."/>
            <person name="Kinoshita T."/>
            <person name="Ohta Y."/>
            <person name="Mawaribuchi S."/>
            <person name="Jenkins J."/>
            <person name="Grimwood J."/>
            <person name="Schmutz J."/>
            <person name="Mitros T."/>
            <person name="Mozaffari S.V."/>
            <person name="Suzuki Y."/>
            <person name="Haramoto Y."/>
            <person name="Yamamoto T.S."/>
            <person name="Takagi C."/>
            <person name="Heald R."/>
            <person name="Miller K."/>
            <person name="Haudenschild C."/>
            <person name="Kitzman J."/>
            <person name="Nakayama T."/>
            <person name="Izutsu Y."/>
            <person name="Robert J."/>
            <person name="Fortriede J."/>
            <person name="Burns K."/>
            <person name="Lotay V."/>
            <person name="Karimi K."/>
            <person name="Yasuoka Y."/>
            <person name="Dichmann D.S."/>
            <person name="Flajnik M.F."/>
            <person name="Houston D.W."/>
            <person name="Shendure J."/>
            <person name="DuPasquier L."/>
            <person name="Vize P.D."/>
            <person name="Zorn A.M."/>
            <person name="Ito M."/>
            <person name="Marcotte E.M."/>
            <person name="Wallingford J.B."/>
            <person name="Ito Y."/>
            <person name="Asashima M."/>
            <person name="Ueno N."/>
            <person name="Matsuda Y."/>
            <person name="Veenstra G.J."/>
            <person name="Fujiyama A."/>
            <person name="Harland R.M."/>
            <person name="Taira M."/>
            <person name="Rokhsar D.S."/>
        </authorList>
    </citation>
    <scope>NUCLEOTIDE SEQUENCE [LARGE SCALE GENOMIC DNA]</scope>
    <source>
        <strain evidence="11">J</strain>
    </source>
</reference>
<evidence type="ECO:0000256" key="5">
    <source>
        <dbReference type="ARBA" id="ARBA00022741"/>
    </source>
</evidence>
<dbReference type="FunFam" id="3.40.50.300:FF:000676">
    <property type="entry name" value="Ras homolog family member F"/>
    <property type="match status" value="1"/>
</dbReference>
<keyword evidence="7" id="KW-0472">Membrane</keyword>
<keyword evidence="6" id="KW-0342">GTP-binding</keyword>
<dbReference type="PROSITE" id="PS51420">
    <property type="entry name" value="RHO"/>
    <property type="match status" value="1"/>
</dbReference>
<dbReference type="PROSITE" id="PS51419">
    <property type="entry name" value="RAB"/>
    <property type="match status" value="1"/>
</dbReference>
<organism evidence="10 11">
    <name type="scientific">Xenopus laevis</name>
    <name type="common">African clawed frog</name>
    <dbReference type="NCBI Taxonomy" id="8355"/>
    <lineage>
        <taxon>Eukaryota</taxon>
        <taxon>Metazoa</taxon>
        <taxon>Chordata</taxon>
        <taxon>Craniata</taxon>
        <taxon>Vertebrata</taxon>
        <taxon>Euteleostomi</taxon>
        <taxon>Amphibia</taxon>
        <taxon>Batrachia</taxon>
        <taxon>Anura</taxon>
        <taxon>Pipoidea</taxon>
        <taxon>Pipidae</taxon>
        <taxon>Xenopodinae</taxon>
        <taxon>Xenopus</taxon>
        <taxon>Xenopus</taxon>
    </lineage>
</organism>
<dbReference type="NCBIfam" id="TIGR00231">
    <property type="entry name" value="small_GTP"/>
    <property type="match status" value="1"/>
</dbReference>
<sequence length="266" mass="30476">MREVNVNWASPHRLLAVRTPVSDCLVELQLQQVFSQSPYGLRLSAKITMTQPNGTVSNGTREAGKSREKRRREVKIVIVGDGGCGKTSLLMVYAKGSFPEQYAPSVFEKYTTTITIGNKEYFLHLYDTAGQEDYDRLRPLSYQDVNLVLICYDVTNPTSFDNVLIKWYPEVNHFCRGVPIVLIGCKTDLRKDRERLRKLRTLQQEPVTYFQGEDTCKSIQAVEYLECSAKYQENIDNVFKEATLIALNGMKKEQKLKRKQKNCSVL</sequence>
<evidence type="ECO:0000256" key="6">
    <source>
        <dbReference type="ARBA" id="ARBA00023134"/>
    </source>
</evidence>
<dbReference type="InterPro" id="IPR027417">
    <property type="entry name" value="P-loop_NTPase"/>
</dbReference>
<dbReference type="SMART" id="SM00173">
    <property type="entry name" value="RAS"/>
    <property type="match status" value="1"/>
</dbReference>
<evidence type="ECO:0000313" key="11">
    <source>
        <dbReference type="Proteomes" id="UP000694892"/>
    </source>
</evidence>
<dbReference type="GO" id="GO:0005886">
    <property type="term" value="C:plasma membrane"/>
    <property type="evidence" value="ECO:0007669"/>
    <property type="project" value="UniProtKB-SubCell"/>
</dbReference>
<dbReference type="PROSITE" id="PS51421">
    <property type="entry name" value="RAS"/>
    <property type="match status" value="1"/>
</dbReference>
<evidence type="ECO:0000256" key="3">
    <source>
        <dbReference type="ARBA" id="ARBA00022475"/>
    </source>
</evidence>
<dbReference type="SMART" id="SM00174">
    <property type="entry name" value="RHO"/>
    <property type="match status" value="1"/>
</dbReference>
<keyword evidence="3" id="KW-1003">Cell membrane</keyword>
<dbReference type="Proteomes" id="UP000694892">
    <property type="component" value="Chromosome 1L"/>
</dbReference>
<evidence type="ECO:0008006" key="12">
    <source>
        <dbReference type="Google" id="ProtNLM"/>
    </source>
</evidence>
<comment type="subcellular location">
    <subcellularLocation>
        <location evidence="1">Cell membrane</location>
    </subcellularLocation>
</comment>
<keyword evidence="5" id="KW-0547">Nucleotide-binding</keyword>
<name>A0A974E2G0_XENLA</name>
<evidence type="ECO:0000256" key="1">
    <source>
        <dbReference type="ARBA" id="ARBA00004236"/>
    </source>
</evidence>
<dbReference type="PANTHER" id="PTHR24072">
    <property type="entry name" value="RHO FAMILY GTPASE"/>
    <property type="match status" value="1"/>
</dbReference>
<evidence type="ECO:0000256" key="2">
    <source>
        <dbReference type="ARBA" id="ARBA00010142"/>
    </source>
</evidence>
<dbReference type="InterPro" id="IPR001806">
    <property type="entry name" value="Small_GTPase"/>
</dbReference>
<dbReference type="AlphaFoldDB" id="A0A974E2G0"/>
<comment type="similarity">
    <text evidence="2">Belongs to the small GTPase superfamily. Rho family.</text>
</comment>
<gene>
    <name evidence="10" type="ORF">XELAEV_18007822mg</name>
</gene>